<evidence type="ECO:0000313" key="6">
    <source>
        <dbReference type="EMBL" id="GAN37961.1"/>
    </source>
</evidence>
<dbReference type="Pfam" id="PF07702">
    <property type="entry name" value="UTRA"/>
    <property type="match status" value="1"/>
</dbReference>
<evidence type="ECO:0000256" key="1">
    <source>
        <dbReference type="ARBA" id="ARBA00023015"/>
    </source>
</evidence>
<sequence length="249" mass="28508">MQVKAISGGEGMRKYDVIYQDLKDKIEAEIYTTGSLLPSENTLQDMYQASRDTVRKALRLLKDDGFIQSQKGRGSIVINRQEYVFPVSGVVSYAELAKQLHLQTRTVVLANHFAALPAKSFKDVDPDVEVKQMRLLKRVRYLEKEPDIIDIDYLDPRVVPPIPESVARDSLYAYLEGQIGLEIAYATKEITVETATEEDRRYLNLPEGAMVVVVRSCSSLADTRKFQYTESRHRADRFKFHDFARRARP</sequence>
<evidence type="ECO:0000259" key="5">
    <source>
        <dbReference type="PROSITE" id="PS50949"/>
    </source>
</evidence>
<dbReference type="GO" id="GO:0003700">
    <property type="term" value="F:DNA-binding transcription factor activity"/>
    <property type="evidence" value="ECO:0007669"/>
    <property type="project" value="UniProtKB-UniRule"/>
</dbReference>
<keyword evidence="3" id="KW-0804">Transcription</keyword>
<keyword evidence="2" id="KW-0238">DNA-binding</keyword>
<dbReference type="SMART" id="SM00345">
    <property type="entry name" value="HTH_GNTR"/>
    <property type="match status" value="1"/>
</dbReference>
<dbReference type="AlphaFoldDB" id="A0A0C9PSP5"/>
<dbReference type="InterPro" id="IPR036390">
    <property type="entry name" value="WH_DNA-bd_sf"/>
</dbReference>
<name>A0A0C9PSP5_LACPA</name>
<dbReference type="InterPro" id="IPR000524">
    <property type="entry name" value="Tscrpt_reg_HTH_GntR"/>
</dbReference>
<reference evidence="7" key="1">
    <citation type="submission" date="2014-05" db="EMBL/GenBank/DDBJ databases">
        <title>Whole genome sequencing of Lactobacillus casei NRIC0644.</title>
        <authorList>
            <person name="Atarashi H."/>
            <person name="Yoshida Y."/>
            <person name="Fujimura S."/>
            <person name="Tanaka N."/>
            <person name="Shiwa Y."/>
            <person name="Yoshikawa H."/>
            <person name="Okada S."/>
            <person name="Nakagawa J."/>
        </authorList>
    </citation>
    <scope>NUCLEOTIDE SEQUENCE [LARGE SCALE GENOMIC DNA]</scope>
    <source>
        <strain evidence="7">NRIC0644</strain>
    </source>
</reference>
<dbReference type="PRINTS" id="PR00035">
    <property type="entry name" value="HTHGNTR"/>
</dbReference>
<evidence type="ECO:0000256" key="3">
    <source>
        <dbReference type="ARBA" id="ARBA00023163"/>
    </source>
</evidence>
<dbReference type="SUPFAM" id="SSF46785">
    <property type="entry name" value="Winged helix' DNA-binding domain"/>
    <property type="match status" value="1"/>
</dbReference>
<dbReference type="Gene3D" id="3.40.1410.10">
    <property type="entry name" value="Chorismate lyase-like"/>
    <property type="match status" value="1"/>
</dbReference>
<protein>
    <recommendedName>
        <fullName evidence="4">Trehalose operon repressor</fullName>
    </recommendedName>
</protein>
<dbReference type="Gene3D" id="1.10.10.10">
    <property type="entry name" value="Winged helix-like DNA-binding domain superfamily/Winged helix DNA-binding domain"/>
    <property type="match status" value="1"/>
</dbReference>
<dbReference type="InterPro" id="IPR036388">
    <property type="entry name" value="WH-like_DNA-bd_sf"/>
</dbReference>
<accession>A0A0C9PSP5</accession>
<dbReference type="GO" id="GO:0003677">
    <property type="term" value="F:DNA binding"/>
    <property type="evidence" value="ECO:0007669"/>
    <property type="project" value="UniProtKB-UniRule"/>
</dbReference>
<keyword evidence="1" id="KW-0805">Transcription regulation</keyword>
<organism evidence="6 7">
    <name type="scientific">Lacticaseibacillus paracasei NRIC 0644</name>
    <dbReference type="NCBI Taxonomy" id="1435038"/>
    <lineage>
        <taxon>Bacteria</taxon>
        <taxon>Bacillati</taxon>
        <taxon>Bacillota</taxon>
        <taxon>Bacilli</taxon>
        <taxon>Lactobacillales</taxon>
        <taxon>Lactobacillaceae</taxon>
        <taxon>Lacticaseibacillus</taxon>
    </lineage>
</organism>
<dbReference type="InterPro" id="IPR028978">
    <property type="entry name" value="Chorismate_lyase_/UTRA_dom_sf"/>
</dbReference>
<dbReference type="InterPro" id="IPR050679">
    <property type="entry name" value="Bact_HTH_transcr_reg"/>
</dbReference>
<dbReference type="PROSITE" id="PS50949">
    <property type="entry name" value="HTH_GNTR"/>
    <property type="match status" value="1"/>
</dbReference>
<evidence type="ECO:0000256" key="4">
    <source>
        <dbReference type="NCBIfam" id="TIGR02404"/>
    </source>
</evidence>
<dbReference type="CDD" id="cd07377">
    <property type="entry name" value="WHTH_GntR"/>
    <property type="match status" value="1"/>
</dbReference>
<gene>
    <name evidence="6" type="ORF">LC0644_2550</name>
</gene>
<dbReference type="Proteomes" id="UP000032552">
    <property type="component" value="Unassembled WGS sequence"/>
</dbReference>
<dbReference type="SUPFAM" id="SSF64288">
    <property type="entry name" value="Chorismate lyase-like"/>
    <property type="match status" value="1"/>
</dbReference>
<dbReference type="PANTHER" id="PTHR44846">
    <property type="entry name" value="MANNOSYL-D-GLYCERATE TRANSPORT/METABOLISM SYSTEM REPRESSOR MNGR-RELATED"/>
    <property type="match status" value="1"/>
</dbReference>
<dbReference type="SMART" id="SM00866">
    <property type="entry name" value="UTRA"/>
    <property type="match status" value="1"/>
</dbReference>
<dbReference type="InterPro" id="IPR011663">
    <property type="entry name" value="UTRA"/>
</dbReference>
<proteinExistence type="predicted"/>
<dbReference type="NCBIfam" id="TIGR02404">
    <property type="entry name" value="trehalos_R_Bsub"/>
    <property type="match status" value="1"/>
</dbReference>
<feature type="domain" description="HTH gntR-type" evidence="5">
    <location>
        <begin position="12"/>
        <end position="80"/>
    </location>
</feature>
<comment type="caution">
    <text evidence="6">The sequence shown here is derived from an EMBL/GenBank/DDBJ whole genome shotgun (WGS) entry which is preliminary data.</text>
</comment>
<dbReference type="Pfam" id="PF00392">
    <property type="entry name" value="GntR"/>
    <property type="match status" value="1"/>
</dbReference>
<dbReference type="InterPro" id="IPR012770">
    <property type="entry name" value="TreR"/>
</dbReference>
<dbReference type="EMBL" id="BAYM01000388">
    <property type="protein sequence ID" value="GAN37961.1"/>
    <property type="molecule type" value="Genomic_DNA"/>
</dbReference>
<evidence type="ECO:0000256" key="2">
    <source>
        <dbReference type="ARBA" id="ARBA00023125"/>
    </source>
</evidence>
<dbReference type="PANTHER" id="PTHR44846:SF12">
    <property type="entry name" value="HTH-TYPE TRANSCRIPTIONAL REGULATOR TRER"/>
    <property type="match status" value="1"/>
</dbReference>
<dbReference type="GO" id="GO:0045892">
    <property type="term" value="P:negative regulation of DNA-templated transcription"/>
    <property type="evidence" value="ECO:0007669"/>
    <property type="project" value="TreeGrafter"/>
</dbReference>
<evidence type="ECO:0000313" key="7">
    <source>
        <dbReference type="Proteomes" id="UP000032552"/>
    </source>
</evidence>